<evidence type="ECO:0000313" key="2">
    <source>
        <dbReference type="Proteomes" id="UP000006898"/>
    </source>
</evidence>
<reference evidence="1 2" key="1">
    <citation type="journal article" date="2010" name="Nature">
        <title>Nitrite-driven anaerobic methane oxidation by oxygenic bacteria.</title>
        <authorList>
            <person name="Ettwig K.F."/>
            <person name="Butler M.K."/>
            <person name="Le Paslier D."/>
            <person name="Pelletier E."/>
            <person name="Mangenot S."/>
            <person name="Kuypers M.M.M."/>
            <person name="Schreiber F."/>
            <person name="Dutilh B.E."/>
            <person name="Zedelius J."/>
            <person name="de Beer D."/>
            <person name="Gloerich J."/>
            <person name="Wessels H.J.C.T."/>
            <person name="van Allen T."/>
            <person name="Luesken F."/>
            <person name="Wu M."/>
            <person name="van de Pas-Schoonen K.T."/>
            <person name="Op den Camp H.J.M."/>
            <person name="Janssen-Megens E.M."/>
            <person name="Francoijs K-J."/>
            <person name="Stunnenberg H."/>
            <person name="Weissenbach J."/>
            <person name="Jetten M.S.M."/>
            <person name="Strous M."/>
        </authorList>
    </citation>
    <scope>NUCLEOTIDE SEQUENCE [LARGE SCALE GENOMIC DNA]</scope>
</reference>
<keyword evidence="1" id="KW-0540">Nuclease</keyword>
<proteinExistence type="predicted"/>
<name>D5MM18_METO1</name>
<dbReference type="AlphaFoldDB" id="D5MM18"/>
<keyword evidence="1" id="KW-0378">Hydrolase</keyword>
<dbReference type="InterPro" id="IPR022725">
    <property type="entry name" value="Restrct_endonuc_II_MunI"/>
</dbReference>
<dbReference type="InterPro" id="IPR011336">
    <property type="entry name" value="Restrct_endonuc_II_EcoRI/MunI"/>
</dbReference>
<dbReference type="Proteomes" id="UP000006898">
    <property type="component" value="Chromosome"/>
</dbReference>
<dbReference type="Gene3D" id="3.40.580.10">
    <property type="entry name" value="Eco RI Endonuclease, subunit A"/>
    <property type="match status" value="1"/>
</dbReference>
<dbReference type="CDD" id="cd22336">
    <property type="entry name" value="MunI-like"/>
    <property type="match status" value="1"/>
</dbReference>
<dbReference type="EC" id="3.1.21.4" evidence="1"/>
<dbReference type="EMBL" id="FP565575">
    <property type="protein sequence ID" value="CBE67904.1"/>
    <property type="molecule type" value="Genomic_DNA"/>
</dbReference>
<dbReference type="REBASE" id="22918">
    <property type="entry name" value="MoxORF844P"/>
</dbReference>
<gene>
    <name evidence="1" type="primary">munIR</name>
    <name evidence="1" type="ORF">DAMO_0843</name>
</gene>
<dbReference type="KEGG" id="mox:DAMO_0843"/>
<dbReference type="STRING" id="671143.DAMO_0843"/>
<dbReference type="eggNOG" id="ENOG503252Z">
    <property type="taxonomic scope" value="Bacteria"/>
</dbReference>
<organism evidence="1 2">
    <name type="scientific">Methylomirabilis oxygeniifera</name>
    <dbReference type="NCBI Taxonomy" id="671143"/>
    <lineage>
        <taxon>Bacteria</taxon>
        <taxon>Candidatus Methylomirabilota</taxon>
        <taxon>Candidatus Methylomirabilia</taxon>
        <taxon>Candidatus Methylomirabilales</taxon>
        <taxon>Candidatus Methylomirabilaceae</taxon>
        <taxon>Candidatus Methylomirabilis</taxon>
    </lineage>
</organism>
<dbReference type="GO" id="GO:0003677">
    <property type="term" value="F:DNA binding"/>
    <property type="evidence" value="ECO:0007669"/>
    <property type="project" value="InterPro"/>
</dbReference>
<dbReference type="SUPFAM" id="SSF52980">
    <property type="entry name" value="Restriction endonuclease-like"/>
    <property type="match status" value="1"/>
</dbReference>
<keyword evidence="1" id="KW-0255">Endonuclease</keyword>
<sequence length="199" mass="23232">MGSKELKGRAVWQDQSGANAKVAEKDFYAVFETAFQNTSFRIRSKPKEFKNIYTNVILDPSVSAEIYNPKEGIKRHGISPDYAIDNLDTKKTLYVEVKRQDGWVEGGKRSDGRGNAHERSCKFFTPGLLEVMRHQGRLGDKVLPFWTVFLGDITRDPCRVREITLWYKGYEDHFFFWRNPKDEKSLLKHFQEKLKHLLI</sequence>
<dbReference type="GO" id="GO:0009036">
    <property type="term" value="F:type II site-specific deoxyribonuclease activity"/>
    <property type="evidence" value="ECO:0007669"/>
    <property type="project" value="UniProtKB-EC"/>
</dbReference>
<protein>
    <submittedName>
        <fullName evidence="1">Type-2 restriction enzyme MunI (R.MunI) (Type II restriction enzyme MunI) (Endonuclease MunI)</fullName>
        <ecNumber evidence="1">3.1.21.4</ecNumber>
    </submittedName>
</protein>
<dbReference type="HOGENOM" id="CLU_1478853_0_0_0"/>
<dbReference type="InterPro" id="IPR011335">
    <property type="entry name" value="Restrct_endonuc-II-like"/>
</dbReference>
<accession>D5MM18</accession>
<evidence type="ECO:0000313" key="1">
    <source>
        <dbReference type="EMBL" id="CBE67904.1"/>
    </source>
</evidence>
<dbReference type="GO" id="GO:0009307">
    <property type="term" value="P:DNA restriction-modification system"/>
    <property type="evidence" value="ECO:0007669"/>
    <property type="project" value="InterPro"/>
</dbReference>
<dbReference type="Pfam" id="PF11407">
    <property type="entry name" value="RestrictionMunI"/>
    <property type="match status" value="1"/>
</dbReference>